<evidence type="ECO:0000259" key="9">
    <source>
        <dbReference type="PROSITE" id="PS50011"/>
    </source>
</evidence>
<evidence type="ECO:0000313" key="11">
    <source>
        <dbReference type="Proteomes" id="UP000663791"/>
    </source>
</evidence>
<dbReference type="Gene3D" id="3.30.200.20">
    <property type="entry name" value="Phosphorylase Kinase, domain 1"/>
    <property type="match status" value="1"/>
</dbReference>
<dbReference type="Gene3D" id="1.10.510.10">
    <property type="entry name" value="Transferase(Phosphotransferase) domain 1"/>
    <property type="match status" value="1"/>
</dbReference>
<dbReference type="Pfam" id="PF00069">
    <property type="entry name" value="Pkinase"/>
    <property type="match status" value="1"/>
</dbReference>
<evidence type="ECO:0000256" key="1">
    <source>
        <dbReference type="ARBA" id="ARBA00012513"/>
    </source>
</evidence>
<dbReference type="PANTHER" id="PTHR43289">
    <property type="entry name" value="MITOGEN-ACTIVATED PROTEIN KINASE KINASE KINASE 20-RELATED"/>
    <property type="match status" value="1"/>
</dbReference>
<keyword evidence="5 10" id="KW-0418">Kinase</keyword>
<dbReference type="SUPFAM" id="SSF56112">
    <property type="entry name" value="Protein kinase-like (PK-like)"/>
    <property type="match status" value="1"/>
</dbReference>
<dbReference type="FunFam" id="1.10.510.10:FF:000021">
    <property type="entry name" value="Serine/threonine protein kinase"/>
    <property type="match status" value="1"/>
</dbReference>
<accession>A0A938Y7X8</accession>
<organism evidence="10 11">
    <name type="scientific">Nocardioides faecalis</name>
    <dbReference type="NCBI Taxonomy" id="2803858"/>
    <lineage>
        <taxon>Bacteria</taxon>
        <taxon>Bacillati</taxon>
        <taxon>Actinomycetota</taxon>
        <taxon>Actinomycetes</taxon>
        <taxon>Propionibacteriales</taxon>
        <taxon>Nocardioidaceae</taxon>
        <taxon>Nocardioides</taxon>
    </lineage>
</organism>
<name>A0A938Y7X8_9ACTN</name>
<evidence type="ECO:0000256" key="5">
    <source>
        <dbReference type="ARBA" id="ARBA00022777"/>
    </source>
</evidence>
<keyword evidence="3" id="KW-0808">Transferase</keyword>
<dbReference type="PROSITE" id="PS50011">
    <property type="entry name" value="PROTEIN_KINASE_DOM"/>
    <property type="match status" value="1"/>
</dbReference>
<evidence type="ECO:0000256" key="6">
    <source>
        <dbReference type="ARBA" id="ARBA00022840"/>
    </source>
</evidence>
<dbReference type="PANTHER" id="PTHR43289:SF6">
    <property type="entry name" value="SERINE_THREONINE-PROTEIN KINASE NEKL-3"/>
    <property type="match status" value="1"/>
</dbReference>
<evidence type="ECO:0000313" key="10">
    <source>
        <dbReference type="EMBL" id="MBM9459141.1"/>
    </source>
</evidence>
<dbReference type="GO" id="GO:0004674">
    <property type="term" value="F:protein serine/threonine kinase activity"/>
    <property type="evidence" value="ECO:0007669"/>
    <property type="project" value="UniProtKB-KW"/>
</dbReference>
<keyword evidence="11" id="KW-1185">Reference proteome</keyword>
<dbReference type="PROSITE" id="PS00108">
    <property type="entry name" value="PROTEIN_KINASE_ST"/>
    <property type="match status" value="1"/>
</dbReference>
<dbReference type="SMART" id="SM00220">
    <property type="entry name" value="S_TKc"/>
    <property type="match status" value="1"/>
</dbReference>
<evidence type="ECO:0000256" key="2">
    <source>
        <dbReference type="ARBA" id="ARBA00022527"/>
    </source>
</evidence>
<reference evidence="10" key="1">
    <citation type="submission" date="2021-01" db="EMBL/GenBank/DDBJ databases">
        <title>Novel species in genus Nocardioides.</title>
        <authorList>
            <person name="Zhang G."/>
        </authorList>
    </citation>
    <scope>NUCLEOTIDE SEQUENCE</scope>
    <source>
        <strain evidence="10">Zg-536</strain>
    </source>
</reference>
<feature type="region of interest" description="Disordered" evidence="8">
    <location>
        <begin position="44"/>
        <end position="67"/>
    </location>
</feature>
<keyword evidence="2 10" id="KW-0723">Serine/threonine-protein kinase</keyword>
<dbReference type="EMBL" id="JAERTX010000003">
    <property type="protein sequence ID" value="MBM9459141.1"/>
    <property type="molecule type" value="Genomic_DNA"/>
</dbReference>
<feature type="binding site" evidence="7">
    <location>
        <position position="40"/>
    </location>
    <ligand>
        <name>ATP</name>
        <dbReference type="ChEBI" id="CHEBI:30616"/>
    </ligand>
</feature>
<keyword evidence="6 7" id="KW-0067">ATP-binding</keyword>
<dbReference type="Proteomes" id="UP000663791">
    <property type="component" value="Unassembled WGS sequence"/>
</dbReference>
<dbReference type="PROSITE" id="PS00107">
    <property type="entry name" value="PROTEIN_KINASE_ATP"/>
    <property type="match status" value="1"/>
</dbReference>
<protein>
    <recommendedName>
        <fullName evidence="1">non-specific serine/threonine protein kinase</fullName>
        <ecNumber evidence="1">2.7.11.1</ecNumber>
    </recommendedName>
</protein>
<dbReference type="AlphaFoldDB" id="A0A938Y7X8"/>
<feature type="non-terminal residue" evidence="10">
    <location>
        <position position="296"/>
    </location>
</feature>
<evidence type="ECO:0000256" key="3">
    <source>
        <dbReference type="ARBA" id="ARBA00022679"/>
    </source>
</evidence>
<evidence type="ECO:0000256" key="4">
    <source>
        <dbReference type="ARBA" id="ARBA00022741"/>
    </source>
</evidence>
<evidence type="ECO:0000256" key="8">
    <source>
        <dbReference type="SAM" id="MobiDB-lite"/>
    </source>
</evidence>
<dbReference type="InterPro" id="IPR000719">
    <property type="entry name" value="Prot_kinase_dom"/>
</dbReference>
<dbReference type="InterPro" id="IPR011009">
    <property type="entry name" value="Kinase-like_dom_sf"/>
</dbReference>
<dbReference type="GO" id="GO:0005524">
    <property type="term" value="F:ATP binding"/>
    <property type="evidence" value="ECO:0007669"/>
    <property type="project" value="UniProtKB-UniRule"/>
</dbReference>
<sequence length="296" mass="30824">MRPGELLHGRYRLEEVVGRGGMGAVYRASDTRLGRTVAVKVLRDPVGPDSLDSPDGPGSADSTARARMRSEANLAASISHPGVAQVYDLVEERDETGAETAFIVMQFVEGHSLAQLLDDQGPMPPEQVMSVVVQVAAGLQAVHDAGIVHRDLKPANIMLTPAGRTVLVDFGIARSATSDLLTRTGTMVGTADYMSPEQAEGASATPRSDLYALGVVAYQCLTGASPFRRESPIATAVAHVREDLPALPAHVPGDVAALLADLSARDPADRPADAATVARRAAAIGAAASIDVSGTF</sequence>
<dbReference type="CDD" id="cd14014">
    <property type="entry name" value="STKc_PknB_like"/>
    <property type="match status" value="1"/>
</dbReference>
<gene>
    <name evidence="10" type="ORF">JK386_04445</name>
</gene>
<proteinExistence type="predicted"/>
<dbReference type="InterPro" id="IPR008271">
    <property type="entry name" value="Ser/Thr_kinase_AS"/>
</dbReference>
<keyword evidence="4 7" id="KW-0547">Nucleotide-binding</keyword>
<dbReference type="EC" id="2.7.11.1" evidence="1"/>
<dbReference type="RefSeq" id="WP_205290428.1">
    <property type="nucleotide sequence ID" value="NZ_JAERTX010000003.1"/>
</dbReference>
<dbReference type="InterPro" id="IPR017441">
    <property type="entry name" value="Protein_kinase_ATP_BS"/>
</dbReference>
<evidence type="ECO:0000256" key="7">
    <source>
        <dbReference type="PROSITE-ProRule" id="PRU10141"/>
    </source>
</evidence>
<feature type="domain" description="Protein kinase" evidence="9">
    <location>
        <begin position="11"/>
        <end position="284"/>
    </location>
</feature>
<comment type="caution">
    <text evidence="10">The sequence shown here is derived from an EMBL/GenBank/DDBJ whole genome shotgun (WGS) entry which is preliminary data.</text>
</comment>